<comment type="similarity">
    <text evidence="1">Belongs to the bactofilin family.</text>
</comment>
<accession>A0A5C2HCV0</accession>
<gene>
    <name evidence="3" type="ORF">APORC_1188</name>
</gene>
<feature type="compositionally biased region" description="Basic and acidic residues" evidence="2">
    <location>
        <begin position="122"/>
        <end position="140"/>
    </location>
</feature>
<dbReference type="KEGG" id="apoc:APORC_1188"/>
<evidence type="ECO:0000256" key="1">
    <source>
        <dbReference type="ARBA" id="ARBA00044755"/>
    </source>
</evidence>
<dbReference type="Pfam" id="PF04519">
    <property type="entry name" value="Bactofilin"/>
    <property type="match status" value="1"/>
</dbReference>
<dbReference type="PANTHER" id="PTHR35024:SF4">
    <property type="entry name" value="POLYMER-FORMING CYTOSKELETAL PROTEIN"/>
    <property type="match status" value="1"/>
</dbReference>
<reference evidence="3 4" key="2">
    <citation type="submission" date="2019-09" db="EMBL/GenBank/DDBJ databases">
        <title>Taxonomic note: a critical rebuttal of the proposed division of the genus Arcobacter into six genera, emended descriptions of Arcobacter anaerophilus and the genus Arcobacter, and an assessment of genus-level boundaries for Epsilonproteobacteria using in silico genomic comparator tools.</title>
        <authorList>
            <person name="On S.L.W."/>
            <person name="Miller W.G."/>
            <person name="Biggs P."/>
            <person name="Cornelius A."/>
            <person name="Vandamme P."/>
        </authorList>
    </citation>
    <scope>NUCLEOTIDE SEQUENCE [LARGE SCALE GENOMIC DNA]</scope>
    <source>
        <strain evidence="3 4">CCUG 56899</strain>
    </source>
</reference>
<feature type="compositionally biased region" description="Low complexity" evidence="2">
    <location>
        <begin position="141"/>
        <end position="157"/>
    </location>
</feature>
<dbReference type="AlphaFoldDB" id="A0A5C2HCV0"/>
<protein>
    <submittedName>
        <fullName evidence="3">Bactofilin domain-containing protein</fullName>
    </submittedName>
</protein>
<reference evidence="3 4" key="1">
    <citation type="submission" date="2019-09" db="EMBL/GenBank/DDBJ databases">
        <title>Complete genome sequencing of four Arcobacter species reveals a diverse suite of mobile elements.</title>
        <authorList>
            <person name="Miller W.G."/>
            <person name="Yee E."/>
            <person name="Bono J.L."/>
        </authorList>
    </citation>
    <scope>NUCLEOTIDE SEQUENCE [LARGE SCALE GENOMIC DNA]</scope>
    <source>
        <strain evidence="3 4">CCUG 56899</strain>
    </source>
</reference>
<dbReference type="InterPro" id="IPR007607">
    <property type="entry name" value="BacA/B"/>
</dbReference>
<proteinExistence type="inferred from homology"/>
<feature type="region of interest" description="Disordered" evidence="2">
    <location>
        <begin position="122"/>
        <end position="157"/>
    </location>
</feature>
<dbReference type="PANTHER" id="PTHR35024">
    <property type="entry name" value="HYPOTHETICAL CYTOSOLIC PROTEIN"/>
    <property type="match status" value="1"/>
</dbReference>
<evidence type="ECO:0000256" key="2">
    <source>
        <dbReference type="SAM" id="MobiDB-lite"/>
    </source>
</evidence>
<dbReference type="RefSeq" id="WP_066246568.1">
    <property type="nucleotide sequence ID" value="NZ_CP036246.2"/>
</dbReference>
<evidence type="ECO:0000313" key="4">
    <source>
        <dbReference type="Proteomes" id="UP000322644"/>
    </source>
</evidence>
<organism evidence="3 4">
    <name type="scientific">Arcobacter porcinus</name>
    <dbReference type="NCBI Taxonomy" id="1935204"/>
    <lineage>
        <taxon>Bacteria</taxon>
        <taxon>Pseudomonadati</taxon>
        <taxon>Campylobacterota</taxon>
        <taxon>Epsilonproteobacteria</taxon>
        <taxon>Campylobacterales</taxon>
        <taxon>Arcobacteraceae</taxon>
        <taxon>Arcobacter</taxon>
    </lineage>
</organism>
<name>A0A5C2HCV0_9BACT</name>
<evidence type="ECO:0000313" key="3">
    <source>
        <dbReference type="EMBL" id="QEP40786.1"/>
    </source>
</evidence>
<dbReference type="Proteomes" id="UP000322644">
    <property type="component" value="Chromosome"/>
</dbReference>
<dbReference type="EMBL" id="CP036246">
    <property type="protein sequence ID" value="QEP40786.1"/>
    <property type="molecule type" value="Genomic_DNA"/>
</dbReference>
<sequence length="157" mass="16854">MAFFNNSDKQLTSSGADSSTTIITSGTKITGDIRLSCNLYIDGFFEGNIYSQKEVNIGVNGQVKGEINAHRVVIQGLAEGSLNANKVDIKPEGKVKGTVESEEFIIEAKGIFEGNSLIKKAETATKEDSKASNMFDKKDTSSTSSSTNTTNQNSDKK</sequence>